<dbReference type="Proteomes" id="UP000199170">
    <property type="component" value="Unassembled WGS sequence"/>
</dbReference>
<dbReference type="EMBL" id="FNPB01000009">
    <property type="protein sequence ID" value="SDY22977.1"/>
    <property type="molecule type" value="Genomic_DNA"/>
</dbReference>
<keyword evidence="1" id="KW-0413">Isomerase</keyword>
<dbReference type="PANTHER" id="PTHR13887">
    <property type="entry name" value="GLUTATHIONE S-TRANSFERASE KAPPA"/>
    <property type="match status" value="1"/>
</dbReference>
<dbReference type="AlphaFoldDB" id="A0A1H3I5K4"/>
<dbReference type="SUPFAM" id="SSF52833">
    <property type="entry name" value="Thioredoxin-like"/>
    <property type="match status" value="1"/>
</dbReference>
<dbReference type="STRING" id="660517.SAMN04487946_1099"/>
<dbReference type="PANTHER" id="PTHR13887:SF54">
    <property type="entry name" value="DSBA FAMILY PROTEIN"/>
    <property type="match status" value="1"/>
</dbReference>
<keyword evidence="2" id="KW-1185">Reference proteome</keyword>
<gene>
    <name evidence="1" type="ORF">SAMN04487946_1099</name>
</gene>
<dbReference type="Gene3D" id="1.10.10.10">
    <property type="entry name" value="Winged helix-like DNA-binding domain superfamily/Winged helix DNA-binding domain"/>
    <property type="match status" value="1"/>
</dbReference>
<name>A0A1H3I5K4_9EURY</name>
<sequence length="277" mass="31099">MTATSDTQVTVTQFTDPMCTWCWGSEPIIRHLHVAYGNQLQVTYVMGGLIEDFEEFYDARNDISEPDDVAPHWLEASDIHGMPVDVDIFDVDPALSTYPASIAFVAARQQNEALANRYLRRLREAYATQVRNINNREEQVKLARRVGLDIGEFTTALDNGRARSEFQNDLLRTRAAGVRAFPTYHIDGPAGDRQISAFRSFDDLVDALSAVAPSLEQSSPPSIERFITEYGPVATQEVAEVYQVSRDKAHQTLQALGDEGILRRESRGNGVFWDRSQ</sequence>
<dbReference type="InterPro" id="IPR036388">
    <property type="entry name" value="WH-like_DNA-bd_sf"/>
</dbReference>
<dbReference type="Gene3D" id="3.40.30.10">
    <property type="entry name" value="Glutaredoxin"/>
    <property type="match status" value="1"/>
</dbReference>
<evidence type="ECO:0000313" key="2">
    <source>
        <dbReference type="Proteomes" id="UP000199170"/>
    </source>
</evidence>
<dbReference type="GO" id="GO:0016853">
    <property type="term" value="F:isomerase activity"/>
    <property type="evidence" value="ECO:0007669"/>
    <property type="project" value="UniProtKB-KW"/>
</dbReference>
<reference evidence="2" key="1">
    <citation type="submission" date="2016-10" db="EMBL/GenBank/DDBJ databases">
        <authorList>
            <person name="Varghese N."/>
            <person name="Submissions S."/>
        </authorList>
    </citation>
    <scope>NUCLEOTIDE SEQUENCE [LARGE SCALE GENOMIC DNA]</scope>
    <source>
        <strain evidence="2">CGMCC 1.10118</strain>
    </source>
</reference>
<dbReference type="RefSeq" id="WP_089767877.1">
    <property type="nucleotide sequence ID" value="NZ_FNPB01000009.1"/>
</dbReference>
<protein>
    <submittedName>
        <fullName evidence="1">Predicted dithiol-disulfide isomerase, DsbA family</fullName>
    </submittedName>
</protein>
<organism evidence="1 2">
    <name type="scientific">Halobellus clavatus</name>
    <dbReference type="NCBI Taxonomy" id="660517"/>
    <lineage>
        <taxon>Archaea</taxon>
        <taxon>Methanobacteriati</taxon>
        <taxon>Methanobacteriota</taxon>
        <taxon>Stenosarchaea group</taxon>
        <taxon>Halobacteria</taxon>
        <taxon>Halobacteriales</taxon>
        <taxon>Haloferacaceae</taxon>
        <taxon>Halobellus</taxon>
    </lineage>
</organism>
<dbReference type="OrthoDB" id="271962at2157"/>
<proteinExistence type="predicted"/>
<accession>A0A1H3I5K4</accession>
<evidence type="ECO:0000313" key="1">
    <source>
        <dbReference type="EMBL" id="SDY22977.1"/>
    </source>
</evidence>
<dbReference type="CDD" id="cd03025">
    <property type="entry name" value="DsbA_FrnE_like"/>
    <property type="match status" value="1"/>
</dbReference>
<dbReference type="InterPro" id="IPR036249">
    <property type="entry name" value="Thioredoxin-like_sf"/>
</dbReference>
<dbReference type="Pfam" id="PF13743">
    <property type="entry name" value="Thioredoxin_5"/>
    <property type="match status" value="1"/>
</dbReference>